<dbReference type="GO" id="GO:0008745">
    <property type="term" value="F:N-acetylmuramoyl-L-alanine amidase activity"/>
    <property type="evidence" value="ECO:0007669"/>
    <property type="project" value="UniProtKB-EC"/>
</dbReference>
<dbReference type="GO" id="GO:0030288">
    <property type="term" value="C:outer membrane-bounded periplasmic space"/>
    <property type="evidence" value="ECO:0007669"/>
    <property type="project" value="TreeGrafter"/>
</dbReference>
<accession>G2E952</accession>
<dbReference type="OrthoDB" id="9806267at2"/>
<dbReference type="InterPro" id="IPR050695">
    <property type="entry name" value="N-acetylmuramoyl_amidase_3"/>
</dbReference>
<dbReference type="eggNOG" id="COG0860">
    <property type="taxonomic scope" value="Bacteria"/>
</dbReference>
<dbReference type="SUPFAM" id="SSF53187">
    <property type="entry name" value="Zn-dependent exopeptidases"/>
    <property type="match status" value="1"/>
</dbReference>
<sequence length="374" mass="41897">MKTNVYISFLLFTLILTVSSMGSAFAQGKSDKFVVVLDAGHGGHDPGNLGSGYKEKTIALNIVLEVGKELEKNKNIKVIYTRKTDVFIKLRERAAIANRADADLFVSVHCNAFTNSAYGTETYVLGLHANEQNFNVAKKENEVIFLEDDYEKHYEGFDPNSPESLIGLTLMQEEYLDQSIQLASFIENNFTGKLKRKSRGVKQAGFWVLHNTYMPSVLIETGFLTYKPEGLYLNSNKGQAEMASAIKDAILNYKDNLDQNVGDFFHPDVLNEAIATDNTQRSPEVYEGITFKVQIAASSRKILPKSYNFKSLDPISRLQAENLYKYYYGATSDYSEAVRFKNEADTGGYEGCFIVAFKNDLQVPLNEVLKSSSN</sequence>
<evidence type="ECO:0000259" key="5">
    <source>
        <dbReference type="SMART" id="SM00646"/>
    </source>
</evidence>
<dbReference type="CDD" id="cd02696">
    <property type="entry name" value="MurNAc-LAA"/>
    <property type="match status" value="1"/>
</dbReference>
<dbReference type="PATRIC" id="fig|1046627.3.peg.79"/>
<comment type="caution">
    <text evidence="6">The sequence shown here is derived from an EMBL/GenBank/DDBJ whole genome shotgun (WGS) entry which is preliminary data.</text>
</comment>
<keyword evidence="4" id="KW-0732">Signal</keyword>
<dbReference type="EC" id="3.5.1.28" evidence="2"/>
<keyword evidence="7" id="KW-1185">Reference proteome</keyword>
<dbReference type="PANTHER" id="PTHR30404">
    <property type="entry name" value="N-ACETYLMURAMOYL-L-ALANINE AMIDASE"/>
    <property type="match status" value="1"/>
</dbReference>
<keyword evidence="3" id="KW-0378">Hydrolase</keyword>
<evidence type="ECO:0000256" key="3">
    <source>
        <dbReference type="ARBA" id="ARBA00022801"/>
    </source>
</evidence>
<protein>
    <recommendedName>
        <fullName evidence="2">N-acetylmuramoyl-L-alanine amidase</fullName>
        <ecNumber evidence="2">3.5.1.28</ecNumber>
    </recommendedName>
</protein>
<reference evidence="6 7" key="1">
    <citation type="journal article" date="2008" name="Int. J. Syst. Evol. Microbiol.">
        <title>Bizionia argentinensis sp. nov., isolated from surface marine water in Antarctica.</title>
        <authorList>
            <person name="Bercovich A."/>
            <person name="Vazquez S.C."/>
            <person name="Yankilevich P."/>
            <person name="Coria S.H."/>
            <person name="Foti M."/>
            <person name="Hernandez E."/>
            <person name="Vidal A."/>
            <person name="Ruberto L."/>
            <person name="Melo C."/>
            <person name="Marenssi S."/>
            <person name="Criscuolo M."/>
            <person name="Memoli M."/>
            <person name="Arguelles M."/>
            <person name="Mac Cormack W.P."/>
        </authorList>
    </citation>
    <scope>NUCLEOTIDE SEQUENCE [LARGE SCALE GENOMIC DNA]</scope>
    <source>
        <strain evidence="6 7">JUB59</strain>
    </source>
</reference>
<dbReference type="RefSeq" id="WP_040287858.1">
    <property type="nucleotide sequence ID" value="NZ_AFXZ01000002.1"/>
</dbReference>
<dbReference type="STRING" id="1046627.BZARG_63"/>
<comment type="catalytic activity">
    <reaction evidence="1">
        <text>Hydrolyzes the link between N-acetylmuramoyl residues and L-amino acid residues in certain cell-wall glycopeptides.</text>
        <dbReference type="EC" id="3.5.1.28"/>
    </reaction>
</comment>
<proteinExistence type="predicted"/>
<dbReference type="Pfam" id="PF01520">
    <property type="entry name" value="Amidase_3"/>
    <property type="match status" value="1"/>
</dbReference>
<dbReference type="FunFam" id="3.40.630.40:FF:000005">
    <property type="entry name" value="N-acetylmuramoyl-L-alanine amidase (AmiA)"/>
    <property type="match status" value="1"/>
</dbReference>
<name>G2E952_9FLAO</name>
<dbReference type="AlphaFoldDB" id="G2E952"/>
<dbReference type="Proteomes" id="UP000003730">
    <property type="component" value="Unassembled WGS sequence"/>
</dbReference>
<evidence type="ECO:0000256" key="2">
    <source>
        <dbReference type="ARBA" id="ARBA00011901"/>
    </source>
</evidence>
<dbReference type="InterPro" id="IPR002508">
    <property type="entry name" value="MurNAc-LAA_cat"/>
</dbReference>
<dbReference type="SMART" id="SM00646">
    <property type="entry name" value="Ami_3"/>
    <property type="match status" value="1"/>
</dbReference>
<feature type="domain" description="MurNAc-LAA" evidence="5">
    <location>
        <begin position="94"/>
        <end position="251"/>
    </location>
</feature>
<organism evidence="6 7">
    <name type="scientific">Bizionia argentinensis JUB59</name>
    <dbReference type="NCBI Taxonomy" id="1046627"/>
    <lineage>
        <taxon>Bacteria</taxon>
        <taxon>Pseudomonadati</taxon>
        <taxon>Bacteroidota</taxon>
        <taxon>Flavobacteriia</taxon>
        <taxon>Flavobacteriales</taxon>
        <taxon>Flavobacteriaceae</taxon>
        <taxon>Bizionia</taxon>
    </lineage>
</organism>
<dbReference type="PANTHER" id="PTHR30404:SF0">
    <property type="entry name" value="N-ACETYLMURAMOYL-L-ALANINE AMIDASE AMIC"/>
    <property type="match status" value="1"/>
</dbReference>
<dbReference type="GO" id="GO:0009253">
    <property type="term" value="P:peptidoglycan catabolic process"/>
    <property type="evidence" value="ECO:0007669"/>
    <property type="project" value="InterPro"/>
</dbReference>
<evidence type="ECO:0000313" key="6">
    <source>
        <dbReference type="EMBL" id="EGV45086.2"/>
    </source>
</evidence>
<dbReference type="EMBL" id="AFXZ01000002">
    <property type="protein sequence ID" value="EGV45086.2"/>
    <property type="molecule type" value="Genomic_DNA"/>
</dbReference>
<feature type="chain" id="PRO_5020879625" description="N-acetylmuramoyl-L-alanine amidase" evidence="4">
    <location>
        <begin position="27"/>
        <end position="374"/>
    </location>
</feature>
<evidence type="ECO:0000256" key="4">
    <source>
        <dbReference type="SAM" id="SignalP"/>
    </source>
</evidence>
<dbReference type="Gene3D" id="3.40.630.40">
    <property type="entry name" value="Zn-dependent exopeptidases"/>
    <property type="match status" value="1"/>
</dbReference>
<evidence type="ECO:0000313" key="7">
    <source>
        <dbReference type="Proteomes" id="UP000003730"/>
    </source>
</evidence>
<gene>
    <name evidence="6" type="ORF">BZARG_63</name>
</gene>
<evidence type="ECO:0000256" key="1">
    <source>
        <dbReference type="ARBA" id="ARBA00001561"/>
    </source>
</evidence>
<feature type="signal peptide" evidence="4">
    <location>
        <begin position="1"/>
        <end position="26"/>
    </location>
</feature>